<reference evidence="1" key="1">
    <citation type="submission" date="2019-08" db="EMBL/GenBank/DDBJ databases">
        <authorList>
            <person name="Kucharzyk K."/>
            <person name="Murdoch R.W."/>
            <person name="Higgins S."/>
            <person name="Loffler F."/>
        </authorList>
    </citation>
    <scope>NUCLEOTIDE SEQUENCE</scope>
</reference>
<comment type="caution">
    <text evidence="1">The sequence shown here is derived from an EMBL/GenBank/DDBJ whole genome shotgun (WGS) entry which is preliminary data.</text>
</comment>
<protein>
    <recommendedName>
        <fullName evidence="2">TonB-dependent receptor SusC</fullName>
    </recommendedName>
</protein>
<dbReference type="AlphaFoldDB" id="A0A645IK91"/>
<gene>
    <name evidence="1" type="ORF">SDC9_198519</name>
</gene>
<organism evidence="1">
    <name type="scientific">bioreactor metagenome</name>
    <dbReference type="NCBI Taxonomy" id="1076179"/>
    <lineage>
        <taxon>unclassified sequences</taxon>
        <taxon>metagenomes</taxon>
        <taxon>ecological metagenomes</taxon>
    </lineage>
</organism>
<accession>A0A645IK91</accession>
<dbReference type="EMBL" id="VSSQ01115439">
    <property type="protein sequence ID" value="MPN50879.1"/>
    <property type="molecule type" value="Genomic_DNA"/>
</dbReference>
<dbReference type="SUPFAM" id="SSF56935">
    <property type="entry name" value="Porins"/>
    <property type="match status" value="1"/>
</dbReference>
<evidence type="ECO:0008006" key="2">
    <source>
        <dbReference type="Google" id="ProtNLM"/>
    </source>
</evidence>
<evidence type="ECO:0000313" key="1">
    <source>
        <dbReference type="EMBL" id="MPN50879.1"/>
    </source>
</evidence>
<proteinExistence type="predicted"/>
<sequence length="116" mass="13027">MFAAYADRWTEENALTNIPRSNAVGSQEYSSLYIEDGSFIRLKSLSLGYNFQPALLSRLHIAAARIAFSAENLFTITSYSGNDPEVSTRNTVLTPGFDWSPYPRSRNYSLSLNLTF</sequence>
<name>A0A645IK91_9ZZZZ</name>